<evidence type="ECO:0000256" key="2">
    <source>
        <dbReference type="SAM" id="Phobius"/>
    </source>
</evidence>
<keyword evidence="2" id="KW-0472">Membrane</keyword>
<feature type="region of interest" description="Disordered" evidence="1">
    <location>
        <begin position="131"/>
        <end position="151"/>
    </location>
</feature>
<dbReference type="EMBL" id="JAGIOF010000001">
    <property type="protein sequence ID" value="MBP2385659.1"/>
    <property type="molecule type" value="Genomic_DNA"/>
</dbReference>
<name>A0ABS4XDB9_9MICC</name>
<dbReference type="Proteomes" id="UP001296993">
    <property type="component" value="Unassembled WGS sequence"/>
</dbReference>
<reference evidence="3 4" key="1">
    <citation type="submission" date="2021-03" db="EMBL/GenBank/DDBJ databases">
        <title>Sequencing the genomes of 1000 actinobacteria strains.</title>
        <authorList>
            <person name="Klenk H.-P."/>
        </authorList>
    </citation>
    <scope>NUCLEOTIDE SEQUENCE [LARGE SCALE GENOMIC DNA]</scope>
    <source>
        <strain evidence="3 4">DSM 15797</strain>
    </source>
</reference>
<proteinExistence type="predicted"/>
<gene>
    <name evidence="3" type="ORF">JOF47_001170</name>
</gene>
<keyword evidence="2" id="KW-0812">Transmembrane</keyword>
<feature type="transmembrane region" description="Helical" evidence="2">
    <location>
        <begin position="72"/>
        <end position="95"/>
    </location>
</feature>
<keyword evidence="2" id="KW-1133">Transmembrane helix</keyword>
<evidence type="ECO:0000313" key="4">
    <source>
        <dbReference type="Proteomes" id="UP001296993"/>
    </source>
</evidence>
<evidence type="ECO:0000256" key="1">
    <source>
        <dbReference type="SAM" id="MobiDB-lite"/>
    </source>
</evidence>
<dbReference type="RefSeq" id="WP_209996543.1">
    <property type="nucleotide sequence ID" value="NZ_BAAAJY010000007.1"/>
</dbReference>
<evidence type="ECO:0000313" key="3">
    <source>
        <dbReference type="EMBL" id="MBP2385659.1"/>
    </source>
</evidence>
<feature type="transmembrane region" description="Helical" evidence="2">
    <location>
        <begin position="12"/>
        <end position="31"/>
    </location>
</feature>
<sequence>MADQTDNDSSKFRSRLGGAAALGLASGLLTLIDPAKLRPATRAGLCFGTGAVTGAAAWFGSVREEPLETTKVFRGALALGLAMLGVGSTKLGFVLDAKIHQALLRRGISNPRPIMAVGSGILTTVTFLLDGPREGTGPSPRPGSAEEELPIRDLPQPVRELIEGILGETDEFGSGILREQLGEAREQYWGNPWEFAYQLDLAVPADTARTVPRDYTFPVHANFTTPEGHPVRVSLLVNDGQLGALTVDIDHEAMEPVQGDAADPLGSFARWPLASEVTYSLEG</sequence>
<organism evidence="3 4">
    <name type="scientific">Paeniglutamicibacter kerguelensis</name>
    <dbReference type="NCBI Taxonomy" id="254788"/>
    <lineage>
        <taxon>Bacteria</taxon>
        <taxon>Bacillati</taxon>
        <taxon>Actinomycetota</taxon>
        <taxon>Actinomycetes</taxon>
        <taxon>Micrococcales</taxon>
        <taxon>Micrococcaceae</taxon>
        <taxon>Paeniglutamicibacter</taxon>
    </lineage>
</organism>
<feature type="transmembrane region" description="Helical" evidence="2">
    <location>
        <begin position="43"/>
        <end position="60"/>
    </location>
</feature>
<accession>A0ABS4XDB9</accession>
<keyword evidence="4" id="KW-1185">Reference proteome</keyword>
<comment type="caution">
    <text evidence="3">The sequence shown here is derived from an EMBL/GenBank/DDBJ whole genome shotgun (WGS) entry which is preliminary data.</text>
</comment>
<protein>
    <submittedName>
        <fullName evidence="3">Uncharacterized protein</fullName>
    </submittedName>
</protein>